<name>A0A1Q9DK24_SYMMI</name>
<evidence type="ECO:0000259" key="5">
    <source>
        <dbReference type="PROSITE" id="PS52004"/>
    </source>
</evidence>
<dbReference type="OrthoDB" id="16262at2759"/>
<evidence type="ECO:0000256" key="1">
    <source>
        <dbReference type="ARBA" id="ARBA00022450"/>
    </source>
</evidence>
<keyword evidence="1" id="KW-0596">Phosphopantetheine</keyword>
<sequence>MNVLGIFEDDGLRKGINEKPCFVHVDQQTGEALSTTSYSQLNALVDDFARNLARSHETEDGCPLLLGLCFPLGTPVHYLVALLGATKHGSRCVAMPLNIHAQFLSDEELSDAFELVEVAIFPEVDLASLDPQSREAVTTFAGVAAARGVPTWRLSLCTDVACPSVKLRRDKEAPTHMSRSPLPEDTVLLLRTSGSTGKPKSIPLTRGNVAAAIGSVIDAYELTQDDITYISQPMVTVGGLVTPLLSTLASAGTVIFSKFNAANHWNVVLKQGVTWYTAVPEMHKQIIEQQREQVLERSAHRVRFIRNGSGCLPQEFVDQMRHLFNTQVVVAYGMTEATQLVCANPVRAPKPSSVGKPAKHLRLRFFDENLRPVGHGIQGEICLAGPSMFEGYWGPATEEVNKRVFFTDADGTRWYRTGDIGTQDADGYVFLVGRLNNMMKINGYKVFPERMEQELEKRFPSLRFVLVRQSDENSGDSLALMVQKRHPEPGDVDMAAICREVAAVARFGVSFPLPQTAHLVSEELSMITKSSSKIDRKLAAALAHDHEQTTEHHVLDLALFGGEPLEQQKPLDWWIALATKLLHALGIDELDATTPIATLGLTSLQVMAFTNMMSIYTSEFLNSRVLVSNVLHAGTLKELVESFGATPSSRSLPAESVRRITRAKTAGGREAPLRVQTEDPVHIVGVSCRFPGHCNHLDALAQLLADKRCGITHRMDWDSDRHPEIAFAGFIEGKELVDRALFGLSPLEAAEMDPQQLAVLEGAYESVVNSGVKVHSLAGKDVPVVVAVNHADAEIDFYSHFHGVNGVPPHIRAYKALSAIAGRVSQLLDLRGSTFCVDAACASSIVAVHESFHMLRRSRCKSAIATAVNHLTSMNVSLSMAPSGLLSKTGRCHTWDASADGFVRGEGSASVFLASDEAADSLGEICNTMVKHNGKTSHLTFPERKAEADLVYQCIDASNVGFGEINYVEAHGTGTTIGDATEAHALQDVFGTWRKRKSNPVLVGSVKANLGHLEASSGMAGLLSVLTVFRRRAAPGNAELRQLSSFVAGTGDAVGLEFPMHSTPLPEGRLTACCNSFGFAGTIGTAVLASEEPPSVVPQCHRRTAFIFALSNELPQLVQEVCASLQAASYLNAVDTLTKKLPEMPKMAVDGLTLSALSGVLRGQADCPKQLQLTAYAAFQLCLASVWRDHGVNPDVLAVAAPAGLLEVPEPWRTLCQHEFGFECQLKGQYDMAIILAASDTRPFQDAVRCVEADTKATVVPGVVTAPQLFSSIGHVARCRVFNLSALNREPSIPTLRKEPGFEVEQEKPASQSSCDSSQAFCLVQKLLQEVDYHEEEFEPSTVPFQELDSLQWATFTSLLRSRCQLRDISMDATVAMIAQQLQKAPLTPGHVPHVPQEIETLQALTSLEAEDSTNTLIGVHGIEGDPLSLQFKTLAMRLSGEVAVYALKVTATVREACSSLEDLAQLHVETLQARFGYSSYNIYGHSFGAMVAHKMAELLEQKGVAVTLFLGDFEVAYPPERFMDNPRDDEFTDRCRMGSWEGPEMEAYKILLRRHMFSHREDAEYCRKLLHEVSDPQRREHELKGFVLTRARPSSMPMETYFSMISEFSANMGFHEQLVMHSCTLEATGRGYMDSNNFFDRHTYQPGKLPAAMLFVSNSQEFSCCIEVNKQFYNDLEIVHVLDHEHYNLLESQDIIPHTVLQELRRKFDTPRTRKPN</sequence>
<dbReference type="SUPFAM" id="SSF53901">
    <property type="entry name" value="Thiolase-like"/>
    <property type="match status" value="1"/>
</dbReference>
<evidence type="ECO:0000256" key="4">
    <source>
        <dbReference type="RuleBase" id="RU003694"/>
    </source>
</evidence>
<accession>A0A1Q9DK24</accession>
<dbReference type="CDD" id="cd00833">
    <property type="entry name" value="PKS"/>
    <property type="match status" value="1"/>
</dbReference>
<evidence type="ECO:0000313" key="7">
    <source>
        <dbReference type="Proteomes" id="UP000186817"/>
    </source>
</evidence>
<dbReference type="Pfam" id="PF00501">
    <property type="entry name" value="AMP-binding"/>
    <property type="match status" value="1"/>
</dbReference>
<dbReference type="Gene3D" id="3.40.47.10">
    <property type="match status" value="1"/>
</dbReference>
<dbReference type="InterPro" id="IPR000873">
    <property type="entry name" value="AMP-dep_synth/lig_dom"/>
</dbReference>
<dbReference type="GO" id="GO:0006633">
    <property type="term" value="P:fatty acid biosynthetic process"/>
    <property type="evidence" value="ECO:0007669"/>
    <property type="project" value="InterPro"/>
</dbReference>
<dbReference type="InterPro" id="IPR014031">
    <property type="entry name" value="Ketoacyl_synth_C"/>
</dbReference>
<keyword evidence="3 4" id="KW-0808">Transferase</keyword>
<feature type="domain" description="Ketosynthase family 3 (KS3)" evidence="5">
    <location>
        <begin position="678"/>
        <end position="1090"/>
    </location>
</feature>
<keyword evidence="7" id="KW-1185">Reference proteome</keyword>
<comment type="similarity">
    <text evidence="4">Belongs to the thiolase-like superfamily. Beta-ketoacyl-ACP synthases family.</text>
</comment>
<keyword evidence="2" id="KW-0597">Phosphoprotein</keyword>
<dbReference type="SMART" id="SM00825">
    <property type="entry name" value="PKS_KS"/>
    <property type="match status" value="1"/>
</dbReference>
<dbReference type="Pfam" id="PF02801">
    <property type="entry name" value="Ketoacyl-synt_C"/>
    <property type="match status" value="1"/>
</dbReference>
<evidence type="ECO:0000256" key="3">
    <source>
        <dbReference type="ARBA" id="ARBA00022679"/>
    </source>
</evidence>
<dbReference type="InterPro" id="IPR014030">
    <property type="entry name" value="Ketoacyl_synth_N"/>
</dbReference>
<comment type="caution">
    <text evidence="6">The sequence shown here is derived from an EMBL/GenBank/DDBJ whole genome shotgun (WGS) entry which is preliminary data.</text>
</comment>
<dbReference type="SUPFAM" id="SSF56801">
    <property type="entry name" value="Acetyl-CoA synthetase-like"/>
    <property type="match status" value="1"/>
</dbReference>
<dbReference type="InterPro" id="IPR020841">
    <property type="entry name" value="PKS_Beta-ketoAc_synthase_dom"/>
</dbReference>
<dbReference type="PANTHER" id="PTHR43775:SF37">
    <property type="entry name" value="SI:DKEY-61P9.11"/>
    <property type="match status" value="1"/>
</dbReference>
<dbReference type="Pfam" id="PF00109">
    <property type="entry name" value="ketoacyl-synt"/>
    <property type="match status" value="1"/>
</dbReference>
<reference evidence="6 7" key="1">
    <citation type="submission" date="2016-02" db="EMBL/GenBank/DDBJ databases">
        <title>Genome analysis of coral dinoflagellate symbionts highlights evolutionary adaptations to a symbiotic lifestyle.</title>
        <authorList>
            <person name="Aranda M."/>
            <person name="Li Y."/>
            <person name="Liew Y.J."/>
            <person name="Baumgarten S."/>
            <person name="Simakov O."/>
            <person name="Wilson M."/>
            <person name="Piel J."/>
            <person name="Ashoor H."/>
            <person name="Bougouffa S."/>
            <person name="Bajic V.B."/>
            <person name="Ryu T."/>
            <person name="Ravasi T."/>
            <person name="Bayer T."/>
            <person name="Micklem G."/>
            <person name="Kim H."/>
            <person name="Bhak J."/>
            <person name="Lajeunesse T.C."/>
            <person name="Voolstra C.R."/>
        </authorList>
    </citation>
    <scope>NUCLEOTIDE SEQUENCE [LARGE SCALE GENOMIC DNA]</scope>
    <source>
        <strain evidence="6 7">CCMP2467</strain>
    </source>
</reference>
<dbReference type="GO" id="GO:0004315">
    <property type="term" value="F:3-oxoacyl-[acyl-carrier-protein] synthase activity"/>
    <property type="evidence" value="ECO:0007669"/>
    <property type="project" value="InterPro"/>
</dbReference>
<dbReference type="Gene3D" id="3.40.50.1820">
    <property type="entry name" value="alpha/beta hydrolase"/>
    <property type="match status" value="1"/>
</dbReference>
<dbReference type="PROSITE" id="PS00455">
    <property type="entry name" value="AMP_BINDING"/>
    <property type="match status" value="1"/>
</dbReference>
<protein>
    <submittedName>
        <fullName evidence="6">Phthiocerol synthesis polyketide synthase type I PpsA</fullName>
    </submittedName>
</protein>
<dbReference type="InterPro" id="IPR050091">
    <property type="entry name" value="PKS_NRPS_Biosynth_Enz"/>
</dbReference>
<evidence type="ECO:0000256" key="2">
    <source>
        <dbReference type="ARBA" id="ARBA00022553"/>
    </source>
</evidence>
<evidence type="ECO:0000313" key="6">
    <source>
        <dbReference type="EMBL" id="OLP95547.1"/>
    </source>
</evidence>
<dbReference type="GO" id="GO:0004312">
    <property type="term" value="F:fatty acid synthase activity"/>
    <property type="evidence" value="ECO:0007669"/>
    <property type="project" value="TreeGrafter"/>
</dbReference>
<dbReference type="Proteomes" id="UP000186817">
    <property type="component" value="Unassembled WGS sequence"/>
</dbReference>
<dbReference type="InterPro" id="IPR016039">
    <property type="entry name" value="Thiolase-like"/>
</dbReference>
<proteinExistence type="inferred from homology"/>
<dbReference type="InterPro" id="IPR018201">
    <property type="entry name" value="Ketoacyl_synth_AS"/>
</dbReference>
<dbReference type="Pfam" id="PF00975">
    <property type="entry name" value="Thioesterase"/>
    <property type="match status" value="1"/>
</dbReference>
<gene>
    <name evidence="6" type="primary">ppsA</name>
    <name evidence="6" type="ORF">AK812_SmicGene22310</name>
</gene>
<dbReference type="InterPro" id="IPR042099">
    <property type="entry name" value="ANL_N_sf"/>
</dbReference>
<dbReference type="SUPFAM" id="SSF53474">
    <property type="entry name" value="alpha/beta-Hydrolases"/>
    <property type="match status" value="1"/>
</dbReference>
<dbReference type="PROSITE" id="PS00606">
    <property type="entry name" value="KS3_1"/>
    <property type="match status" value="1"/>
</dbReference>
<dbReference type="PROSITE" id="PS52004">
    <property type="entry name" value="KS3_2"/>
    <property type="match status" value="1"/>
</dbReference>
<dbReference type="InterPro" id="IPR020845">
    <property type="entry name" value="AMP-binding_CS"/>
</dbReference>
<dbReference type="EMBL" id="LSRX01000499">
    <property type="protein sequence ID" value="OLP95547.1"/>
    <property type="molecule type" value="Genomic_DNA"/>
</dbReference>
<organism evidence="6 7">
    <name type="scientific">Symbiodinium microadriaticum</name>
    <name type="common">Dinoflagellate</name>
    <name type="synonym">Zooxanthella microadriatica</name>
    <dbReference type="NCBI Taxonomy" id="2951"/>
    <lineage>
        <taxon>Eukaryota</taxon>
        <taxon>Sar</taxon>
        <taxon>Alveolata</taxon>
        <taxon>Dinophyceae</taxon>
        <taxon>Suessiales</taxon>
        <taxon>Symbiodiniaceae</taxon>
        <taxon>Symbiodinium</taxon>
    </lineage>
</organism>
<dbReference type="Gene3D" id="3.40.50.12780">
    <property type="entry name" value="N-terminal domain of ligase-like"/>
    <property type="match status" value="1"/>
</dbReference>
<dbReference type="PANTHER" id="PTHR43775">
    <property type="entry name" value="FATTY ACID SYNTHASE"/>
    <property type="match status" value="1"/>
</dbReference>
<dbReference type="InterPro" id="IPR001031">
    <property type="entry name" value="Thioesterase"/>
</dbReference>
<dbReference type="InterPro" id="IPR029058">
    <property type="entry name" value="AB_hydrolase_fold"/>
</dbReference>